<keyword evidence="2" id="KW-0597">Phosphoprotein</keyword>
<evidence type="ECO:0000313" key="5">
    <source>
        <dbReference type="Proteomes" id="UP000561438"/>
    </source>
</evidence>
<feature type="domain" description="HPt" evidence="3">
    <location>
        <begin position="4"/>
        <end position="90"/>
    </location>
</feature>
<name>A0A850H1R7_9SPHN</name>
<dbReference type="Proteomes" id="UP000561438">
    <property type="component" value="Unassembled WGS sequence"/>
</dbReference>
<dbReference type="PROSITE" id="PS50894">
    <property type="entry name" value="HPT"/>
    <property type="match status" value="1"/>
</dbReference>
<dbReference type="RefSeq" id="WP_176268239.1">
    <property type="nucleotide sequence ID" value="NZ_JABWGV010000006.1"/>
</dbReference>
<keyword evidence="1" id="KW-0902">Two-component regulatory system</keyword>
<evidence type="ECO:0000256" key="2">
    <source>
        <dbReference type="PROSITE-ProRule" id="PRU00110"/>
    </source>
</evidence>
<dbReference type="Gene3D" id="1.20.120.160">
    <property type="entry name" value="HPT domain"/>
    <property type="match status" value="1"/>
</dbReference>
<sequence length="90" mass="9559">MDHLRAKMDALSARFAGQAEQHRAELAEACKARDCDAVIVKAHKLAGIAPMFGYTDIGEAALALEEAAESGEVYDAEAARLDSLLADLQA</sequence>
<comment type="caution">
    <text evidence="4">The sequence shown here is derived from an EMBL/GenBank/DDBJ whole genome shotgun (WGS) entry which is preliminary data.</text>
</comment>
<evidence type="ECO:0000256" key="1">
    <source>
        <dbReference type="ARBA" id="ARBA00023012"/>
    </source>
</evidence>
<dbReference type="SUPFAM" id="SSF47226">
    <property type="entry name" value="Histidine-containing phosphotransfer domain, HPT domain"/>
    <property type="match status" value="1"/>
</dbReference>
<gene>
    <name evidence="4" type="ORF">HUV48_13040</name>
</gene>
<feature type="modified residue" description="Phosphohistidine" evidence="2">
    <location>
        <position position="43"/>
    </location>
</feature>
<organism evidence="4 5">
    <name type="scientific">Qipengyuania atrilutea</name>
    <dbReference type="NCBI Taxonomy" id="2744473"/>
    <lineage>
        <taxon>Bacteria</taxon>
        <taxon>Pseudomonadati</taxon>
        <taxon>Pseudomonadota</taxon>
        <taxon>Alphaproteobacteria</taxon>
        <taxon>Sphingomonadales</taxon>
        <taxon>Erythrobacteraceae</taxon>
        <taxon>Qipengyuania</taxon>
    </lineage>
</organism>
<dbReference type="InterPro" id="IPR036641">
    <property type="entry name" value="HPT_dom_sf"/>
</dbReference>
<proteinExistence type="predicted"/>
<dbReference type="EMBL" id="JABWGV010000006">
    <property type="protein sequence ID" value="NVD45934.1"/>
    <property type="molecule type" value="Genomic_DNA"/>
</dbReference>
<reference evidence="4 5" key="1">
    <citation type="submission" date="2020-06" db="EMBL/GenBank/DDBJ databases">
        <title>Altererythrobacter sp. HHU K3-1.</title>
        <authorList>
            <person name="Zhang D."/>
            <person name="Xue H."/>
        </authorList>
    </citation>
    <scope>NUCLEOTIDE SEQUENCE [LARGE SCALE GENOMIC DNA]</scope>
    <source>
        <strain evidence="4 5">HHU K3-1</strain>
    </source>
</reference>
<dbReference type="Pfam" id="PF01627">
    <property type="entry name" value="Hpt"/>
    <property type="match status" value="1"/>
</dbReference>
<dbReference type="AlphaFoldDB" id="A0A850H1R7"/>
<keyword evidence="5" id="KW-1185">Reference proteome</keyword>
<dbReference type="GO" id="GO:0000160">
    <property type="term" value="P:phosphorelay signal transduction system"/>
    <property type="evidence" value="ECO:0007669"/>
    <property type="project" value="UniProtKB-KW"/>
</dbReference>
<evidence type="ECO:0000259" key="3">
    <source>
        <dbReference type="PROSITE" id="PS50894"/>
    </source>
</evidence>
<dbReference type="GO" id="GO:0004672">
    <property type="term" value="F:protein kinase activity"/>
    <property type="evidence" value="ECO:0007669"/>
    <property type="project" value="UniProtKB-ARBA"/>
</dbReference>
<evidence type="ECO:0000313" key="4">
    <source>
        <dbReference type="EMBL" id="NVD45934.1"/>
    </source>
</evidence>
<dbReference type="InterPro" id="IPR008207">
    <property type="entry name" value="Sig_transdc_His_kin_Hpt_dom"/>
</dbReference>
<accession>A0A850H1R7</accession>
<protein>
    <submittedName>
        <fullName evidence="4">Hpt domain-containing protein</fullName>
    </submittedName>
</protein>